<dbReference type="STRING" id="1448320.A0A319DAD9"/>
<evidence type="ECO:0000256" key="11">
    <source>
        <dbReference type="ARBA" id="ARBA00022771"/>
    </source>
</evidence>
<dbReference type="SMART" id="SM00184">
    <property type="entry name" value="RING"/>
    <property type="match status" value="1"/>
</dbReference>
<feature type="region of interest" description="Disordered" evidence="18">
    <location>
        <begin position="362"/>
        <end position="410"/>
    </location>
</feature>
<dbReference type="GO" id="GO:0061630">
    <property type="term" value="F:ubiquitin protein ligase activity"/>
    <property type="evidence" value="ECO:0007669"/>
    <property type="project" value="UniProtKB-EC"/>
</dbReference>
<organism evidence="21 22">
    <name type="scientific">Aspergillus ellipticus CBS 707.79</name>
    <dbReference type="NCBI Taxonomy" id="1448320"/>
    <lineage>
        <taxon>Eukaryota</taxon>
        <taxon>Fungi</taxon>
        <taxon>Dikarya</taxon>
        <taxon>Ascomycota</taxon>
        <taxon>Pezizomycotina</taxon>
        <taxon>Eurotiomycetes</taxon>
        <taxon>Eurotiomycetidae</taxon>
        <taxon>Eurotiales</taxon>
        <taxon>Aspergillaceae</taxon>
        <taxon>Aspergillus</taxon>
        <taxon>Aspergillus subgen. Circumdati</taxon>
    </lineage>
</organism>
<evidence type="ECO:0000259" key="19">
    <source>
        <dbReference type="PROSITE" id="PS50089"/>
    </source>
</evidence>
<dbReference type="PANTHER" id="PTHR46661:SF4">
    <property type="entry name" value="RING-TYPE DOMAIN-CONTAINING PROTEIN"/>
    <property type="match status" value="1"/>
</dbReference>
<accession>A0A319DAD9</accession>
<evidence type="ECO:0000256" key="6">
    <source>
        <dbReference type="ARBA" id="ARBA00012483"/>
    </source>
</evidence>
<evidence type="ECO:0000256" key="14">
    <source>
        <dbReference type="ARBA" id="ARBA00023136"/>
    </source>
</evidence>
<dbReference type="VEuPathDB" id="FungiDB:BO71DRAFT_239427"/>
<feature type="domain" description="FYVE-type" evidence="20">
    <location>
        <begin position="168"/>
        <end position="269"/>
    </location>
</feature>
<dbReference type="InterPro" id="IPR001841">
    <property type="entry name" value="Znf_RING"/>
</dbReference>
<feature type="compositionally biased region" description="Low complexity" evidence="18">
    <location>
        <begin position="122"/>
        <end position="133"/>
    </location>
</feature>
<feature type="region of interest" description="Disordered" evidence="18">
    <location>
        <begin position="1"/>
        <end position="155"/>
    </location>
</feature>
<dbReference type="AlphaFoldDB" id="A0A319DAD9"/>
<keyword evidence="9" id="KW-0479">Metal-binding</keyword>
<dbReference type="Gene3D" id="3.30.40.10">
    <property type="entry name" value="Zinc/RING finger domain, C3HC4 (zinc finger)"/>
    <property type="match status" value="2"/>
</dbReference>
<evidence type="ECO:0000256" key="7">
    <source>
        <dbReference type="ARBA" id="ARBA00022679"/>
    </source>
</evidence>
<evidence type="ECO:0000256" key="12">
    <source>
        <dbReference type="ARBA" id="ARBA00022786"/>
    </source>
</evidence>
<comment type="subcellular location">
    <subcellularLocation>
        <location evidence="3">Endosome</location>
    </subcellularLocation>
    <subcellularLocation>
        <location evidence="4">Lysosome</location>
    </subcellularLocation>
    <subcellularLocation>
        <location evidence="2">Membrane</location>
        <topology evidence="2">Peripheral membrane protein</topology>
    </subcellularLocation>
</comment>
<evidence type="ECO:0000313" key="22">
    <source>
        <dbReference type="Proteomes" id="UP000247810"/>
    </source>
</evidence>
<feature type="compositionally biased region" description="Low complexity" evidence="18">
    <location>
        <begin position="1"/>
        <end position="24"/>
    </location>
</feature>
<dbReference type="InterPro" id="IPR013083">
    <property type="entry name" value="Znf_RING/FYVE/PHD"/>
</dbReference>
<protein>
    <recommendedName>
        <fullName evidence="6">RING-type E3 ubiquitin transferase</fullName>
        <ecNumber evidence="6">2.3.2.27</ecNumber>
    </recommendedName>
</protein>
<dbReference type="Pfam" id="PF13639">
    <property type="entry name" value="zf-RING_2"/>
    <property type="match status" value="1"/>
</dbReference>
<dbReference type="GO" id="GO:0005768">
    <property type="term" value="C:endosome"/>
    <property type="evidence" value="ECO:0007669"/>
    <property type="project" value="UniProtKB-SubCell"/>
</dbReference>
<evidence type="ECO:0000256" key="13">
    <source>
        <dbReference type="ARBA" id="ARBA00022833"/>
    </source>
</evidence>
<evidence type="ECO:0000256" key="8">
    <source>
        <dbReference type="ARBA" id="ARBA00022707"/>
    </source>
</evidence>
<gene>
    <name evidence="21" type="ORF">BO71DRAFT_239427</name>
</gene>
<dbReference type="EC" id="2.3.2.27" evidence="6"/>
<keyword evidence="22" id="KW-1185">Reference proteome</keyword>
<dbReference type="Proteomes" id="UP000247810">
    <property type="component" value="Unassembled WGS sequence"/>
</dbReference>
<evidence type="ECO:0000256" key="10">
    <source>
        <dbReference type="ARBA" id="ARBA00022753"/>
    </source>
</evidence>
<evidence type="ECO:0000256" key="4">
    <source>
        <dbReference type="ARBA" id="ARBA00004371"/>
    </source>
</evidence>
<evidence type="ECO:0000256" key="16">
    <source>
        <dbReference type="ARBA" id="ARBA00023288"/>
    </source>
</evidence>
<evidence type="ECO:0000256" key="18">
    <source>
        <dbReference type="SAM" id="MobiDB-lite"/>
    </source>
</evidence>
<evidence type="ECO:0000256" key="5">
    <source>
        <dbReference type="ARBA" id="ARBA00004906"/>
    </source>
</evidence>
<evidence type="ECO:0000256" key="2">
    <source>
        <dbReference type="ARBA" id="ARBA00004170"/>
    </source>
</evidence>
<dbReference type="PANTHER" id="PTHR46661">
    <property type="entry name" value="E3 UBIQUITIN-PROTEIN LIGASE ZNRF1-LIKE PROTEIN"/>
    <property type="match status" value="1"/>
</dbReference>
<dbReference type="EMBL" id="KZ825877">
    <property type="protein sequence ID" value="PYH94151.1"/>
    <property type="molecule type" value="Genomic_DNA"/>
</dbReference>
<proteinExistence type="predicted"/>
<sequence>MSSLSSSASASSASSASAASAAFSVPPPPPAGFRPHASSEHLRISEAGPALERQLERRRSTLSGSDRKRRIINLEGDAWSRRAAPDPLTEAGPSSSSRGEMDSRSIPGFSFHPRPEPSAPGSSYASAIDLSSSPPDPRLQGTNDHPHASRARTGSDYVEYVRPRWQPDAEVTKCPICGGVFTFFHRKHHCRKCGRVVCASCSPHRITIPRQFIVHDPSRSHASSIIPPRPAPAIDLEGDGMPQSPTALNPALGGGEEVRLCNPCVPDPNPEPPRGFATVRAPGATDSGPGAYPFPPNQSRHRSYHSLSSPGRQHPYSGMLPDPLPTRPGRRTVGSNEYTPFGGFGSAFTPRYQERPVEYGSLSMSSTRFPPASMGSSTRPPPYPGAGSASSLPVGSSTIRSAAHRASQWRGPHVRERDLCPICDQELPPIGQNGSEDAREAHIRGCIENHGRQGRLSHSPQSGSPVAQPPLPVRLVVFTATEKDCIGQDGGLQECTICMEEYEVGQALVRLECLCKFHKRCIVEWFERKKECPVHKVS</sequence>
<feature type="region of interest" description="Disordered" evidence="18">
    <location>
        <begin position="269"/>
        <end position="349"/>
    </location>
</feature>
<keyword evidence="11 17" id="KW-0863">Zinc-finger</keyword>
<dbReference type="InterPro" id="IPR051878">
    <property type="entry name" value="ZNRF_ubiq-protein_ligase"/>
</dbReference>
<evidence type="ECO:0000256" key="15">
    <source>
        <dbReference type="ARBA" id="ARBA00023228"/>
    </source>
</evidence>
<keyword evidence="14" id="KW-0472">Membrane</keyword>
<keyword evidence="12" id="KW-0833">Ubl conjugation pathway</keyword>
<dbReference type="InterPro" id="IPR011011">
    <property type="entry name" value="Znf_FYVE_PHD"/>
</dbReference>
<keyword evidence="10" id="KW-0967">Endosome</keyword>
<comment type="pathway">
    <text evidence="5">Protein modification; protein ubiquitination.</text>
</comment>
<evidence type="ECO:0000256" key="17">
    <source>
        <dbReference type="PROSITE-ProRule" id="PRU00175"/>
    </source>
</evidence>
<name>A0A319DAD9_9EURO</name>
<keyword evidence="16" id="KW-0449">Lipoprotein</keyword>
<dbReference type="SUPFAM" id="SSF57850">
    <property type="entry name" value="RING/U-box"/>
    <property type="match status" value="1"/>
</dbReference>
<dbReference type="PROSITE" id="PS50089">
    <property type="entry name" value="ZF_RING_2"/>
    <property type="match status" value="1"/>
</dbReference>
<dbReference type="GO" id="GO:0070936">
    <property type="term" value="P:protein K48-linked ubiquitination"/>
    <property type="evidence" value="ECO:0007669"/>
    <property type="project" value="TreeGrafter"/>
</dbReference>
<evidence type="ECO:0000259" key="20">
    <source>
        <dbReference type="PROSITE" id="PS50178"/>
    </source>
</evidence>
<dbReference type="SUPFAM" id="SSF57903">
    <property type="entry name" value="FYVE/PHD zinc finger"/>
    <property type="match status" value="1"/>
</dbReference>
<feature type="domain" description="RING-type" evidence="19">
    <location>
        <begin position="495"/>
        <end position="536"/>
    </location>
</feature>
<dbReference type="InterPro" id="IPR017455">
    <property type="entry name" value="Znf_FYVE-rel"/>
</dbReference>
<comment type="catalytic activity">
    <reaction evidence="1">
        <text>S-ubiquitinyl-[E2 ubiquitin-conjugating enzyme]-L-cysteine + [acceptor protein]-L-lysine = [E2 ubiquitin-conjugating enzyme]-L-cysteine + N(6)-ubiquitinyl-[acceptor protein]-L-lysine.</text>
        <dbReference type="EC" id="2.3.2.27"/>
    </reaction>
</comment>
<evidence type="ECO:0000256" key="3">
    <source>
        <dbReference type="ARBA" id="ARBA00004177"/>
    </source>
</evidence>
<keyword evidence="15" id="KW-0458">Lysosome</keyword>
<dbReference type="OrthoDB" id="660555at2759"/>
<evidence type="ECO:0000256" key="9">
    <source>
        <dbReference type="ARBA" id="ARBA00022723"/>
    </source>
</evidence>
<evidence type="ECO:0000256" key="1">
    <source>
        <dbReference type="ARBA" id="ARBA00000900"/>
    </source>
</evidence>
<dbReference type="GO" id="GO:0008270">
    <property type="term" value="F:zinc ion binding"/>
    <property type="evidence" value="ECO:0007669"/>
    <property type="project" value="UniProtKB-KW"/>
</dbReference>
<dbReference type="GO" id="GO:0043161">
    <property type="term" value="P:proteasome-mediated ubiquitin-dependent protein catabolic process"/>
    <property type="evidence" value="ECO:0007669"/>
    <property type="project" value="TreeGrafter"/>
</dbReference>
<reference evidence="21 22" key="1">
    <citation type="submission" date="2018-02" db="EMBL/GenBank/DDBJ databases">
        <title>The genomes of Aspergillus section Nigri reveals drivers in fungal speciation.</title>
        <authorList>
            <consortium name="DOE Joint Genome Institute"/>
            <person name="Vesth T.C."/>
            <person name="Nybo J."/>
            <person name="Theobald S."/>
            <person name="Brandl J."/>
            <person name="Frisvad J.C."/>
            <person name="Nielsen K.F."/>
            <person name="Lyhne E.K."/>
            <person name="Kogle M.E."/>
            <person name="Kuo A."/>
            <person name="Riley R."/>
            <person name="Clum A."/>
            <person name="Nolan M."/>
            <person name="Lipzen A."/>
            <person name="Salamov A."/>
            <person name="Henrissat B."/>
            <person name="Wiebenga A."/>
            <person name="De vries R.P."/>
            <person name="Grigoriev I.V."/>
            <person name="Mortensen U.H."/>
            <person name="Andersen M.R."/>
            <person name="Baker S.E."/>
        </authorList>
    </citation>
    <scope>NUCLEOTIDE SEQUENCE [LARGE SCALE GENOMIC DNA]</scope>
    <source>
        <strain evidence="21 22">CBS 707.79</strain>
    </source>
</reference>
<dbReference type="Pfam" id="PF01363">
    <property type="entry name" value="FYVE"/>
    <property type="match status" value="1"/>
</dbReference>
<dbReference type="SMART" id="SM00064">
    <property type="entry name" value="FYVE"/>
    <property type="match status" value="1"/>
</dbReference>
<feature type="compositionally biased region" description="Polar residues" evidence="18">
    <location>
        <begin position="362"/>
        <end position="378"/>
    </location>
</feature>
<keyword evidence="8" id="KW-0519">Myristate</keyword>
<dbReference type="CDD" id="cd16489">
    <property type="entry name" value="mRING-CH-C4HC2H_ZNRF"/>
    <property type="match status" value="1"/>
</dbReference>
<dbReference type="PROSITE" id="PS50178">
    <property type="entry name" value="ZF_FYVE"/>
    <property type="match status" value="1"/>
</dbReference>
<keyword evidence="7" id="KW-0808">Transferase</keyword>
<dbReference type="InterPro" id="IPR000306">
    <property type="entry name" value="Znf_FYVE"/>
</dbReference>
<keyword evidence="13" id="KW-0862">Zinc</keyword>
<dbReference type="GO" id="GO:0016020">
    <property type="term" value="C:membrane"/>
    <property type="evidence" value="ECO:0007669"/>
    <property type="project" value="UniProtKB-SubCell"/>
</dbReference>
<evidence type="ECO:0000313" key="21">
    <source>
        <dbReference type="EMBL" id="PYH94151.1"/>
    </source>
</evidence>